<reference evidence="9 10" key="1">
    <citation type="submission" date="2021-02" db="EMBL/GenBank/DDBJ databases">
        <title>Genome assembly of Pseudopithomyces chartarum.</title>
        <authorList>
            <person name="Jauregui R."/>
            <person name="Singh J."/>
            <person name="Voisey C."/>
        </authorList>
    </citation>
    <scope>NUCLEOTIDE SEQUENCE [LARGE SCALE GENOMIC DNA]</scope>
    <source>
        <strain evidence="9 10">AGR01</strain>
    </source>
</reference>
<feature type="region of interest" description="Disordered" evidence="6">
    <location>
        <begin position="301"/>
        <end position="361"/>
    </location>
</feature>
<name>A0AAN6RLM9_9PLEO</name>
<proteinExistence type="inferred from homology"/>
<dbReference type="Pfam" id="PF20684">
    <property type="entry name" value="Fung_rhodopsin"/>
    <property type="match status" value="1"/>
</dbReference>
<feature type="transmembrane region" description="Helical" evidence="7">
    <location>
        <begin position="242"/>
        <end position="266"/>
    </location>
</feature>
<evidence type="ECO:0000256" key="5">
    <source>
        <dbReference type="ARBA" id="ARBA00038359"/>
    </source>
</evidence>
<dbReference type="InterPro" id="IPR052337">
    <property type="entry name" value="SAT4-like"/>
</dbReference>
<dbReference type="InterPro" id="IPR049326">
    <property type="entry name" value="Rhodopsin_dom_fungi"/>
</dbReference>
<comment type="similarity">
    <text evidence="5">Belongs to the SAT4 family.</text>
</comment>
<sequence length="372" mass="41160">MTGEILGAALNGNTIIAVTWMFAAVTTLALALRIWARLLSGAWGVDDWLMLVAWALYFAQCAATPSTHVGKHHSTDPSAAGLTDAQYQEGKMWHFIIGTLYTTTTTLSKCSISCFMLRIARDKIHRWIFKGVIGLSVTACVIRLVHWFSRCKHIQDNWYVGQDPPACASSAVMTNITIFFSVICIGTDLVCSILPVFIVYNLRMKPKLKVYVIIMFIIGTAASIATMLRVPFLFTYQVKQDFLAHLAPLAFYSNLEGALAIIVACISTLRPLTRFLPCVGSRSPNRQNNVGPYNAIGLDQIRSRSENQSAPQETPERIDGTDDTVPTDPTGSQSHILRQSSPANTMSDDGNTAHQYQRESGEEYEVIELNFI</sequence>
<feature type="transmembrane region" description="Helical" evidence="7">
    <location>
        <begin position="178"/>
        <end position="198"/>
    </location>
</feature>
<dbReference type="PANTHER" id="PTHR33048:SF96">
    <property type="entry name" value="INTEGRAL MEMBRANE PROTEIN"/>
    <property type="match status" value="1"/>
</dbReference>
<comment type="subcellular location">
    <subcellularLocation>
        <location evidence="1">Membrane</location>
        <topology evidence="1">Multi-pass membrane protein</topology>
    </subcellularLocation>
</comment>
<feature type="transmembrane region" description="Helical" evidence="7">
    <location>
        <begin position="15"/>
        <end position="36"/>
    </location>
</feature>
<keyword evidence="4 7" id="KW-0472">Membrane</keyword>
<keyword evidence="3 7" id="KW-1133">Transmembrane helix</keyword>
<evidence type="ECO:0000313" key="10">
    <source>
        <dbReference type="Proteomes" id="UP001280581"/>
    </source>
</evidence>
<organism evidence="9 10">
    <name type="scientific">Pseudopithomyces chartarum</name>
    <dbReference type="NCBI Taxonomy" id="1892770"/>
    <lineage>
        <taxon>Eukaryota</taxon>
        <taxon>Fungi</taxon>
        <taxon>Dikarya</taxon>
        <taxon>Ascomycota</taxon>
        <taxon>Pezizomycotina</taxon>
        <taxon>Dothideomycetes</taxon>
        <taxon>Pleosporomycetidae</taxon>
        <taxon>Pleosporales</taxon>
        <taxon>Massarineae</taxon>
        <taxon>Didymosphaeriaceae</taxon>
        <taxon>Pseudopithomyces</taxon>
    </lineage>
</organism>
<feature type="transmembrane region" description="Helical" evidence="7">
    <location>
        <begin position="92"/>
        <end position="115"/>
    </location>
</feature>
<accession>A0AAN6RLM9</accession>
<feature type="transmembrane region" description="Helical" evidence="7">
    <location>
        <begin position="127"/>
        <end position="148"/>
    </location>
</feature>
<gene>
    <name evidence="9" type="ORF">GRF29_8g2912404</name>
</gene>
<feature type="domain" description="Rhodopsin" evidence="8">
    <location>
        <begin position="32"/>
        <end position="274"/>
    </location>
</feature>
<evidence type="ECO:0000313" key="9">
    <source>
        <dbReference type="EMBL" id="KAK3216322.1"/>
    </source>
</evidence>
<evidence type="ECO:0000256" key="7">
    <source>
        <dbReference type="SAM" id="Phobius"/>
    </source>
</evidence>
<comment type="caution">
    <text evidence="9">The sequence shown here is derived from an EMBL/GenBank/DDBJ whole genome shotgun (WGS) entry which is preliminary data.</text>
</comment>
<dbReference type="GO" id="GO:0016020">
    <property type="term" value="C:membrane"/>
    <property type="evidence" value="ECO:0007669"/>
    <property type="project" value="UniProtKB-SubCell"/>
</dbReference>
<dbReference type="EMBL" id="WVTA01000002">
    <property type="protein sequence ID" value="KAK3216322.1"/>
    <property type="molecule type" value="Genomic_DNA"/>
</dbReference>
<keyword evidence="2 7" id="KW-0812">Transmembrane</keyword>
<evidence type="ECO:0000256" key="4">
    <source>
        <dbReference type="ARBA" id="ARBA00023136"/>
    </source>
</evidence>
<feature type="transmembrane region" description="Helical" evidence="7">
    <location>
        <begin position="210"/>
        <end position="230"/>
    </location>
</feature>
<evidence type="ECO:0000256" key="2">
    <source>
        <dbReference type="ARBA" id="ARBA00022692"/>
    </source>
</evidence>
<dbReference type="AlphaFoldDB" id="A0AAN6RLM9"/>
<feature type="compositionally biased region" description="Polar residues" evidence="6">
    <location>
        <begin position="332"/>
        <end position="355"/>
    </location>
</feature>
<feature type="transmembrane region" description="Helical" evidence="7">
    <location>
        <begin position="48"/>
        <end position="67"/>
    </location>
</feature>
<keyword evidence="10" id="KW-1185">Reference proteome</keyword>
<evidence type="ECO:0000259" key="8">
    <source>
        <dbReference type="Pfam" id="PF20684"/>
    </source>
</evidence>
<dbReference type="PANTHER" id="PTHR33048">
    <property type="entry name" value="PTH11-LIKE INTEGRAL MEMBRANE PROTEIN (AFU_ORTHOLOGUE AFUA_5G11245)"/>
    <property type="match status" value="1"/>
</dbReference>
<evidence type="ECO:0000256" key="1">
    <source>
        <dbReference type="ARBA" id="ARBA00004141"/>
    </source>
</evidence>
<dbReference type="Proteomes" id="UP001280581">
    <property type="component" value="Unassembled WGS sequence"/>
</dbReference>
<evidence type="ECO:0000256" key="6">
    <source>
        <dbReference type="SAM" id="MobiDB-lite"/>
    </source>
</evidence>
<evidence type="ECO:0000256" key="3">
    <source>
        <dbReference type="ARBA" id="ARBA00022989"/>
    </source>
</evidence>
<protein>
    <recommendedName>
        <fullName evidence="8">Rhodopsin domain-containing protein</fullName>
    </recommendedName>
</protein>